<proteinExistence type="predicted"/>
<dbReference type="UniPathway" id="UPA00753"/>
<evidence type="ECO:0000313" key="2">
    <source>
        <dbReference type="EMBL" id="EKM51489.1"/>
    </source>
</evidence>
<dbReference type="Proteomes" id="UP000008370">
    <property type="component" value="Unassembled WGS sequence"/>
</dbReference>
<dbReference type="KEGG" id="pco:PHACADRAFT_164835"/>
<sequence length="249" mass="27741">MVYIAGLNVYEILCRSPVSHAQGVESVVWLTTFAGVYRGFRNHAKGHRHRLHAKHGLPQTNLDTGIPQAPGANIGVKPPTPFLVKFLSPVVHAAIIVTPTVYLVSTAWGSMEQPEWFSNWALPDLDLEVGPFATLRTLACVANYGLLYILKRTRQQIHAASTPEKPSIPQEGPYSFVRHPMAAATLLGQVTYALMWWNTIPLAAAATTAVYLTFQLPHEEHVKETDLLTGTQYSEYKKRVTSRLIPYVW</sequence>
<feature type="transmembrane region" description="Helical" evidence="1">
    <location>
        <begin position="129"/>
        <end position="150"/>
    </location>
</feature>
<dbReference type="Gene3D" id="1.20.120.1630">
    <property type="match status" value="1"/>
</dbReference>
<keyword evidence="3" id="KW-1185">Reference proteome</keyword>
<organism evidence="2 3">
    <name type="scientific">Phanerochaete carnosa (strain HHB-10118-sp)</name>
    <name type="common">White-rot fungus</name>
    <name type="synonym">Peniophora carnosa</name>
    <dbReference type="NCBI Taxonomy" id="650164"/>
    <lineage>
        <taxon>Eukaryota</taxon>
        <taxon>Fungi</taxon>
        <taxon>Dikarya</taxon>
        <taxon>Basidiomycota</taxon>
        <taxon>Agaricomycotina</taxon>
        <taxon>Agaricomycetes</taxon>
        <taxon>Polyporales</taxon>
        <taxon>Phanerochaetaceae</taxon>
        <taxon>Phanerochaete</taxon>
    </lineage>
</organism>
<protein>
    <recommendedName>
        <fullName evidence="4">Protein-S-isoprenylcysteine O-methyltransferase</fullName>
    </recommendedName>
</protein>
<evidence type="ECO:0008006" key="4">
    <source>
        <dbReference type="Google" id="ProtNLM"/>
    </source>
</evidence>
<dbReference type="RefSeq" id="XP_007399301.1">
    <property type="nucleotide sequence ID" value="XM_007399239.1"/>
</dbReference>
<gene>
    <name evidence="2" type="ORF">PHACADRAFT_164835</name>
</gene>
<dbReference type="AlphaFoldDB" id="K5VY16"/>
<accession>K5VY16</accession>
<keyword evidence="1" id="KW-0472">Membrane</keyword>
<keyword evidence="1" id="KW-0812">Transmembrane</keyword>
<dbReference type="OrthoDB" id="422086at2759"/>
<keyword evidence="1" id="KW-1133">Transmembrane helix</keyword>
<reference evidence="2 3" key="1">
    <citation type="journal article" date="2012" name="BMC Genomics">
        <title>Comparative genomics of the white-rot fungi, Phanerochaete carnosa and P. chrysosporium, to elucidate the genetic basis of the distinct wood types they colonize.</title>
        <authorList>
            <person name="Suzuki H."/>
            <person name="MacDonald J."/>
            <person name="Syed K."/>
            <person name="Salamov A."/>
            <person name="Hori C."/>
            <person name="Aerts A."/>
            <person name="Henrissat B."/>
            <person name="Wiebenga A."/>
            <person name="vanKuyk P.A."/>
            <person name="Barry K."/>
            <person name="Lindquist E."/>
            <person name="LaButti K."/>
            <person name="Lapidus A."/>
            <person name="Lucas S."/>
            <person name="Coutinho P."/>
            <person name="Gong Y."/>
            <person name="Samejima M."/>
            <person name="Mahadevan R."/>
            <person name="Abou-Zaid M."/>
            <person name="de Vries R.P."/>
            <person name="Igarashi K."/>
            <person name="Yadav J.S."/>
            <person name="Grigoriev I.V."/>
            <person name="Master E.R."/>
        </authorList>
    </citation>
    <scope>NUCLEOTIDE SEQUENCE [LARGE SCALE GENOMIC DNA]</scope>
    <source>
        <strain evidence="2 3">HHB-10118-sp</strain>
    </source>
</reference>
<dbReference type="HOGENOM" id="CLU_107690_0_0_1"/>
<evidence type="ECO:0000313" key="3">
    <source>
        <dbReference type="Proteomes" id="UP000008370"/>
    </source>
</evidence>
<dbReference type="InParanoid" id="K5VY16"/>
<dbReference type="EMBL" id="JH930476">
    <property type="protein sequence ID" value="EKM51489.1"/>
    <property type="molecule type" value="Genomic_DNA"/>
</dbReference>
<name>K5VY16_PHACS</name>
<dbReference type="GO" id="GO:0006656">
    <property type="term" value="P:phosphatidylcholine biosynthetic process"/>
    <property type="evidence" value="ECO:0007669"/>
    <property type="project" value="UniProtKB-UniPathway"/>
</dbReference>
<evidence type="ECO:0000256" key="1">
    <source>
        <dbReference type="SAM" id="Phobius"/>
    </source>
</evidence>
<feature type="transmembrane region" description="Helical" evidence="1">
    <location>
        <begin position="86"/>
        <end position="109"/>
    </location>
</feature>
<dbReference type="GeneID" id="18909300"/>